<dbReference type="PATRIC" id="fig|1045858.4.peg.492"/>
<dbReference type="eggNOG" id="COG0491">
    <property type="taxonomic scope" value="Bacteria"/>
</dbReference>
<dbReference type="InterPro" id="IPR001279">
    <property type="entry name" value="Metallo-B-lactamas"/>
</dbReference>
<evidence type="ECO:0000259" key="5">
    <source>
        <dbReference type="SMART" id="SM00849"/>
    </source>
</evidence>
<dbReference type="InterPro" id="IPR051453">
    <property type="entry name" value="MBL_Glyoxalase_II"/>
</dbReference>
<gene>
    <name evidence="6" type="ordered locus">Bint_0493</name>
</gene>
<dbReference type="SMART" id="SM00849">
    <property type="entry name" value="Lactamase_B"/>
    <property type="match status" value="1"/>
</dbReference>
<comment type="cofactor">
    <cofactor evidence="1">
        <name>Zn(2+)</name>
        <dbReference type="ChEBI" id="CHEBI:29105"/>
    </cofactor>
</comment>
<organism evidence="6 7">
    <name type="scientific">Brachyspira intermedia (strain ATCC 51140 / PWS/A)</name>
    <name type="common">Serpulina intermedia</name>
    <dbReference type="NCBI Taxonomy" id="1045858"/>
    <lineage>
        <taxon>Bacteria</taxon>
        <taxon>Pseudomonadati</taxon>
        <taxon>Spirochaetota</taxon>
        <taxon>Spirochaetia</taxon>
        <taxon>Brachyspirales</taxon>
        <taxon>Brachyspiraceae</taxon>
        <taxon>Brachyspira</taxon>
    </lineage>
</organism>
<feature type="domain" description="Metallo-beta-lactamase" evidence="5">
    <location>
        <begin position="77"/>
        <end position="253"/>
    </location>
</feature>
<keyword evidence="7" id="KW-1185">Reference proteome</keyword>
<evidence type="ECO:0000256" key="4">
    <source>
        <dbReference type="ARBA" id="ARBA00022833"/>
    </source>
</evidence>
<keyword evidence="3" id="KW-0378">Hydrolase</keyword>
<dbReference type="GO" id="GO:0046872">
    <property type="term" value="F:metal ion binding"/>
    <property type="evidence" value="ECO:0007669"/>
    <property type="project" value="UniProtKB-KW"/>
</dbReference>
<dbReference type="PANTHER" id="PTHR46233:SF3">
    <property type="entry name" value="HYDROXYACYLGLUTATHIONE HYDROLASE GLOC"/>
    <property type="match status" value="1"/>
</dbReference>
<dbReference type="EMBL" id="CP002874">
    <property type="protein sequence ID" value="AEM21125.1"/>
    <property type="molecule type" value="Genomic_DNA"/>
</dbReference>
<evidence type="ECO:0000256" key="1">
    <source>
        <dbReference type="ARBA" id="ARBA00001947"/>
    </source>
</evidence>
<dbReference type="HOGENOM" id="CLU_030571_5_2_12"/>
<proteinExistence type="predicted"/>
<protein>
    <submittedName>
        <fullName evidence="6">Beta-lactamase domain protein</fullName>
    </submittedName>
</protein>
<dbReference type="PANTHER" id="PTHR46233">
    <property type="entry name" value="HYDROXYACYLGLUTATHIONE HYDROLASE GLOC"/>
    <property type="match status" value="1"/>
</dbReference>
<sequence length="269" mass="30474">MEIKIEGIPFSIFLPKIAAYIEKDDKTRKIIKYNTMSGMLDTMDIFLTDTEKNNLLKTGEIIMSELQIYCINNNMYGMNSYVVIADDEAMIIDAAQLNNYNVYKKVLEGKKLVRVIYTHGHFDHISGADDIRKEFPDVPHCVHSMDYDFFQDGSLNVSSYLGSVIKCQSPEIQFNDGDTFKLKDIEFKVIHTPGHTRGGVCFYTKGHLFCGDTIFAYGIGRTDFPTGDFATLENSISQKVFALDDDTLLYPGHDAFGVKLSQRKKMGVF</sequence>
<dbReference type="AlphaFoldDB" id="G0EJC6"/>
<dbReference type="Proteomes" id="UP000008522">
    <property type="component" value="Chromosome"/>
</dbReference>
<accession>G0EJC6</accession>
<evidence type="ECO:0000313" key="7">
    <source>
        <dbReference type="Proteomes" id="UP000008522"/>
    </source>
</evidence>
<dbReference type="Gene3D" id="3.60.15.10">
    <property type="entry name" value="Ribonuclease Z/Hydroxyacylglutathione hydrolase-like"/>
    <property type="match status" value="1"/>
</dbReference>
<dbReference type="KEGG" id="bip:Bint_0493"/>
<keyword evidence="4" id="KW-0862">Zinc</keyword>
<dbReference type="CDD" id="cd06262">
    <property type="entry name" value="metallo-hydrolase-like_MBL-fold"/>
    <property type="match status" value="1"/>
</dbReference>
<dbReference type="Pfam" id="PF00753">
    <property type="entry name" value="Lactamase_B"/>
    <property type="match status" value="1"/>
</dbReference>
<dbReference type="GO" id="GO:0016787">
    <property type="term" value="F:hydrolase activity"/>
    <property type="evidence" value="ECO:0007669"/>
    <property type="project" value="UniProtKB-KW"/>
</dbReference>
<evidence type="ECO:0000256" key="3">
    <source>
        <dbReference type="ARBA" id="ARBA00022801"/>
    </source>
</evidence>
<dbReference type="SUPFAM" id="SSF56281">
    <property type="entry name" value="Metallo-hydrolase/oxidoreductase"/>
    <property type="match status" value="1"/>
</dbReference>
<keyword evidence="2" id="KW-0479">Metal-binding</keyword>
<evidence type="ECO:0000256" key="2">
    <source>
        <dbReference type="ARBA" id="ARBA00022723"/>
    </source>
</evidence>
<reference evidence="6 7" key="1">
    <citation type="journal article" date="2011" name="BMC Genomics">
        <title>Complete genome sequence of Brachyspira intermedia reveals unique genomic features in Brachyspira species and phage-mediated horizontal gene transfer.</title>
        <authorList>
            <person name="Hafstrom T."/>
            <person name="Jansson D.S."/>
            <person name="Segerman B."/>
        </authorList>
    </citation>
    <scope>NUCLEOTIDE SEQUENCE [LARGE SCALE GENOMIC DNA]</scope>
    <source>
        <strain evidence="7">ATCC 51140 / PWS/A</strain>
    </source>
</reference>
<evidence type="ECO:0000313" key="6">
    <source>
        <dbReference type="EMBL" id="AEM21125.1"/>
    </source>
</evidence>
<name>G0EJC6_BRAIP</name>
<dbReference type="InterPro" id="IPR036866">
    <property type="entry name" value="RibonucZ/Hydroxyglut_hydro"/>
</dbReference>